<dbReference type="GO" id="GO:0016743">
    <property type="term" value="F:carboxyl- or carbamoyltransferase activity"/>
    <property type="evidence" value="ECO:0007669"/>
    <property type="project" value="UniProtKB-UniRule"/>
</dbReference>
<dbReference type="InterPro" id="IPR029063">
    <property type="entry name" value="SAM-dependent_MTases_sf"/>
</dbReference>
<keyword evidence="6" id="KW-0489">Methyltransferase</keyword>
<gene>
    <name evidence="3" type="primary">cmoA</name>
    <name evidence="6" type="ORF">A1507_13750</name>
</gene>
<comment type="function">
    <text evidence="3">Catalyzes the conversion of S-adenosyl-L-methionine (SAM) to carboxy-S-adenosyl-L-methionine (Cx-SAM).</text>
</comment>
<dbReference type="AlphaFoldDB" id="A0A177NCU5"/>
<dbReference type="SUPFAM" id="SSF53335">
    <property type="entry name" value="S-adenosyl-L-methionine-dependent methyltransferases"/>
    <property type="match status" value="1"/>
</dbReference>
<dbReference type="PIRSF" id="PIRSF006325">
    <property type="entry name" value="MeTrfase_bac"/>
    <property type="match status" value="1"/>
</dbReference>
<dbReference type="NCBIfam" id="NF011995">
    <property type="entry name" value="PRK15451.1"/>
    <property type="match status" value="1"/>
</dbReference>
<feature type="binding site" evidence="3 4">
    <location>
        <begin position="117"/>
        <end position="118"/>
    </location>
    <ligand>
        <name>S-adenosyl-L-methionine</name>
        <dbReference type="ChEBI" id="CHEBI:59789"/>
    </ligand>
</feature>
<dbReference type="EC" id="2.1.3.-" evidence="3"/>
<dbReference type="InterPro" id="IPR005271">
    <property type="entry name" value="CmoA"/>
</dbReference>
<dbReference type="Proteomes" id="UP000077857">
    <property type="component" value="Unassembled WGS sequence"/>
</dbReference>
<dbReference type="RefSeq" id="WP_064040749.1">
    <property type="nucleotide sequence ID" value="NZ_LUUJ01000080.1"/>
</dbReference>
<dbReference type="OrthoDB" id="9779941at2"/>
<evidence type="ECO:0000313" key="7">
    <source>
        <dbReference type="Proteomes" id="UP000077857"/>
    </source>
</evidence>
<name>A0A177NCU5_9GAMM</name>
<dbReference type="CDD" id="cd02440">
    <property type="entry name" value="AdoMet_MTases"/>
    <property type="match status" value="1"/>
</dbReference>
<dbReference type="HAMAP" id="MF_01589">
    <property type="entry name" value="Cx_SAM_synthase"/>
    <property type="match status" value="1"/>
</dbReference>
<organism evidence="6 7">
    <name type="scientific">Methylomonas koyamae</name>
    <dbReference type="NCBI Taxonomy" id="702114"/>
    <lineage>
        <taxon>Bacteria</taxon>
        <taxon>Pseudomonadati</taxon>
        <taxon>Pseudomonadota</taxon>
        <taxon>Gammaproteobacteria</taxon>
        <taxon>Methylococcales</taxon>
        <taxon>Methylococcaceae</taxon>
        <taxon>Methylomonas</taxon>
    </lineage>
</organism>
<feature type="binding site" evidence="3 4">
    <location>
        <position position="132"/>
    </location>
    <ligand>
        <name>S-adenosyl-L-methionine</name>
        <dbReference type="ChEBI" id="CHEBI:59789"/>
    </ligand>
</feature>
<evidence type="ECO:0000256" key="3">
    <source>
        <dbReference type="HAMAP-Rule" id="MF_01589"/>
    </source>
</evidence>
<dbReference type="PANTHER" id="PTHR43861">
    <property type="entry name" value="TRANS-ACONITATE 2-METHYLTRANSFERASE-RELATED"/>
    <property type="match status" value="1"/>
</dbReference>
<feature type="binding site" evidence="3 4">
    <location>
        <position position="40"/>
    </location>
    <ligand>
        <name>S-adenosyl-L-methionine</name>
        <dbReference type="ChEBI" id="CHEBI:59789"/>
    </ligand>
</feature>
<comment type="caution">
    <text evidence="3">Lacks conserved residue(s) required for the propagation of feature annotation.</text>
</comment>
<dbReference type="PANTHER" id="PTHR43861:SF2">
    <property type="entry name" value="CARBOXY-S-ADENOSYL-L-METHIONINE SYNTHASE"/>
    <property type="match status" value="1"/>
</dbReference>
<evidence type="ECO:0000259" key="5">
    <source>
        <dbReference type="Pfam" id="PF13649"/>
    </source>
</evidence>
<dbReference type="Pfam" id="PF13649">
    <property type="entry name" value="Methyltransf_25"/>
    <property type="match status" value="1"/>
</dbReference>
<evidence type="ECO:0000256" key="1">
    <source>
        <dbReference type="ARBA" id="ARBA00022679"/>
    </source>
</evidence>
<comment type="subunit">
    <text evidence="3">Homodimer.</text>
</comment>
<dbReference type="Gene3D" id="3.40.50.150">
    <property type="entry name" value="Vaccinia Virus protein VP39"/>
    <property type="match status" value="1"/>
</dbReference>
<evidence type="ECO:0000256" key="2">
    <source>
        <dbReference type="ARBA" id="ARBA00022691"/>
    </source>
</evidence>
<keyword evidence="2 3" id="KW-0949">S-adenosyl-L-methionine</keyword>
<dbReference type="GO" id="GO:0002098">
    <property type="term" value="P:tRNA wobble uridine modification"/>
    <property type="evidence" value="ECO:0007669"/>
    <property type="project" value="InterPro"/>
</dbReference>
<dbReference type="NCBIfam" id="TIGR00740">
    <property type="entry name" value="carboxy-S-adenosyl-L-methionine synthase CmoA"/>
    <property type="match status" value="1"/>
</dbReference>
<protein>
    <recommendedName>
        <fullName evidence="3">Carboxy-S-adenosyl-L-methionine synthase</fullName>
        <shortName evidence="3">Cx-SAM synthase</shortName>
        <ecNumber evidence="3">2.1.3.-</ecNumber>
    </recommendedName>
</protein>
<dbReference type="GO" id="GO:0008168">
    <property type="term" value="F:methyltransferase activity"/>
    <property type="evidence" value="ECO:0007669"/>
    <property type="project" value="UniProtKB-KW"/>
</dbReference>
<comment type="catalytic activity">
    <reaction evidence="3">
        <text>prephenate + S-adenosyl-L-methionine = carboxy-S-adenosyl-L-methionine + 3-phenylpyruvate + H2O</text>
        <dbReference type="Rhea" id="RHEA:51692"/>
        <dbReference type="ChEBI" id="CHEBI:15377"/>
        <dbReference type="ChEBI" id="CHEBI:18005"/>
        <dbReference type="ChEBI" id="CHEBI:29934"/>
        <dbReference type="ChEBI" id="CHEBI:59789"/>
        <dbReference type="ChEBI" id="CHEBI:134278"/>
    </reaction>
</comment>
<evidence type="ECO:0000256" key="4">
    <source>
        <dbReference type="PIRSR" id="PIRSR006325-1"/>
    </source>
</evidence>
<comment type="similarity">
    <text evidence="3">Belongs to the class I-like SAM-binding methyltransferase superfamily. Cx-SAM synthase family.</text>
</comment>
<evidence type="ECO:0000313" key="6">
    <source>
        <dbReference type="EMBL" id="OAI15878.1"/>
    </source>
</evidence>
<feature type="binding site" evidence="3 4">
    <location>
        <begin position="65"/>
        <end position="67"/>
    </location>
    <ligand>
        <name>S-adenosyl-L-methionine</name>
        <dbReference type="ChEBI" id="CHEBI:59789"/>
    </ligand>
</feature>
<dbReference type="EMBL" id="LUUJ01000080">
    <property type="protein sequence ID" value="OAI15878.1"/>
    <property type="molecule type" value="Genomic_DNA"/>
</dbReference>
<comment type="caution">
    <text evidence="6">The sequence shown here is derived from an EMBL/GenBank/DDBJ whole genome shotgun (WGS) entry which is preliminary data.</text>
</comment>
<accession>A0A177NCU5</accession>
<proteinExistence type="inferred from homology"/>
<dbReference type="InterPro" id="IPR041698">
    <property type="entry name" value="Methyltransf_25"/>
</dbReference>
<sequence length="243" mass="26546">MSSLKDSLYANPLGEVGAFKFDEAVVKVFPDMIRRSVPGYAAIISAIGLLAGRFATEGSVCFDLGCSLGAASLAMRQQIAARDCRVVAVDCSPAMVEQCRKNLADSGVAGVDVVCADIRDMPIENASVVVLNFTLQFIPLADREVFLAKLYRGLLPGGILILSEKLAFADPQQQDLQTEMHHLFKKAQGYSELEISQKRSALENVLIPETFAVHKRRLTSVGFASVEVWFQYFNFASMIALKC</sequence>
<reference evidence="6 7" key="1">
    <citation type="submission" date="2016-03" db="EMBL/GenBank/DDBJ databases">
        <authorList>
            <person name="Ploux O."/>
        </authorList>
    </citation>
    <scope>NUCLEOTIDE SEQUENCE [LARGE SCALE GENOMIC DNA]</scope>
    <source>
        <strain evidence="6 7">R-45378</strain>
    </source>
</reference>
<dbReference type="GO" id="GO:0032259">
    <property type="term" value="P:methylation"/>
    <property type="evidence" value="ECO:0007669"/>
    <property type="project" value="UniProtKB-KW"/>
</dbReference>
<dbReference type="GO" id="GO:1904047">
    <property type="term" value="F:S-adenosyl-L-methionine binding"/>
    <property type="evidence" value="ECO:0007669"/>
    <property type="project" value="UniProtKB-UniRule"/>
</dbReference>
<feature type="domain" description="Methyltransferase" evidence="5">
    <location>
        <begin position="63"/>
        <end position="158"/>
    </location>
</feature>
<feature type="binding site" evidence="3">
    <location>
        <position position="199"/>
    </location>
    <ligand>
        <name>S-adenosyl-L-methionine</name>
        <dbReference type="ChEBI" id="CHEBI:59789"/>
    </ligand>
</feature>
<keyword evidence="1 3" id="KW-0808">Transferase</keyword>